<dbReference type="AlphaFoldDB" id="A0A6J7MW94"/>
<gene>
    <name evidence="1" type="ORF">UFOPK3954_00661</name>
</gene>
<organism evidence="1">
    <name type="scientific">freshwater metagenome</name>
    <dbReference type="NCBI Taxonomy" id="449393"/>
    <lineage>
        <taxon>unclassified sequences</taxon>
        <taxon>metagenomes</taxon>
        <taxon>ecological metagenomes</taxon>
    </lineage>
</organism>
<evidence type="ECO:0000313" key="1">
    <source>
        <dbReference type="EMBL" id="CAB4983342.1"/>
    </source>
</evidence>
<protein>
    <submittedName>
        <fullName evidence="1">Unannotated protein</fullName>
    </submittedName>
</protein>
<proteinExistence type="predicted"/>
<reference evidence="1" key="1">
    <citation type="submission" date="2020-05" db="EMBL/GenBank/DDBJ databases">
        <authorList>
            <person name="Chiriac C."/>
            <person name="Salcher M."/>
            <person name="Ghai R."/>
            <person name="Kavagutti S V."/>
        </authorList>
    </citation>
    <scope>NUCLEOTIDE SEQUENCE</scope>
</reference>
<accession>A0A6J7MW94</accession>
<dbReference type="EMBL" id="CAFBON010000053">
    <property type="protein sequence ID" value="CAB4983342.1"/>
    <property type="molecule type" value="Genomic_DNA"/>
</dbReference>
<sequence>MWANSSPAGYSRWYLKRSPGFAGTVRAITTPSAVMMLPRGLSNTCSTWRVFDGFAFSCLVLNICGICSDTNSAR</sequence>
<name>A0A6J7MW94_9ZZZZ</name>